<protein>
    <submittedName>
        <fullName evidence="1">Uncharacterized protein</fullName>
    </submittedName>
</protein>
<dbReference type="EMBL" id="CADCWE010000024">
    <property type="protein sequence ID" value="CAA9524679.1"/>
    <property type="molecule type" value="Genomic_DNA"/>
</dbReference>
<accession>A0A6J4TK89</accession>
<sequence>MIGTTTYIVDAHATARHEALIAEANRRHARDHAAVARPPGPIRRQLGALLVSAGQRLHGPTQAPAAEGAC</sequence>
<reference evidence="1" key="1">
    <citation type="submission" date="2020-02" db="EMBL/GenBank/DDBJ databases">
        <authorList>
            <person name="Meier V. D."/>
        </authorList>
    </citation>
    <scope>NUCLEOTIDE SEQUENCE</scope>
    <source>
        <strain evidence="1">AVDCRST_MAG73</strain>
    </source>
</reference>
<gene>
    <name evidence="1" type="ORF">AVDCRST_MAG73-405</name>
</gene>
<evidence type="ECO:0000313" key="1">
    <source>
        <dbReference type="EMBL" id="CAA9524679.1"/>
    </source>
</evidence>
<name>A0A6J4TK89_9BACT</name>
<organism evidence="1">
    <name type="scientific">uncultured Thermomicrobiales bacterium</name>
    <dbReference type="NCBI Taxonomy" id="1645740"/>
    <lineage>
        <taxon>Bacteria</taxon>
        <taxon>Pseudomonadati</taxon>
        <taxon>Thermomicrobiota</taxon>
        <taxon>Thermomicrobia</taxon>
        <taxon>Thermomicrobiales</taxon>
        <taxon>environmental samples</taxon>
    </lineage>
</organism>
<dbReference type="AlphaFoldDB" id="A0A6J4TK89"/>
<proteinExistence type="predicted"/>